<proteinExistence type="predicted"/>
<dbReference type="EMBL" id="BMYU01000001">
    <property type="protein sequence ID" value="GGX33175.1"/>
    <property type="molecule type" value="Genomic_DNA"/>
</dbReference>
<dbReference type="Gene3D" id="1.20.120.1760">
    <property type="match status" value="1"/>
</dbReference>
<evidence type="ECO:0000313" key="3">
    <source>
        <dbReference type="Proteomes" id="UP000653343"/>
    </source>
</evidence>
<dbReference type="Proteomes" id="UP000653343">
    <property type="component" value="Unassembled WGS sequence"/>
</dbReference>
<comment type="caution">
    <text evidence="2">The sequence shown here is derived from an EMBL/GenBank/DDBJ whole genome shotgun (WGS) entry which is preliminary data.</text>
</comment>
<keyword evidence="1" id="KW-0812">Transmembrane</keyword>
<sequence length="207" mass="22654">MKISVYQLKPAFQRSLQPLLQWLLRSGVHPNHITLGALAICIIYGAALICWPAQKALWIIYPLMMLLRMMLNALDGMLANAAQLRTRLGALLNELCDVLADIAVYLPLVWLLPEHAISLLILLALGMLTEFTGVLAVSVQAARAFDGPMGKSDRAVLFSVLVLLQLAGVSTQVLLWLQILGIALATLTVANRFRSALRAQQTPPDSH</sequence>
<feature type="transmembrane region" description="Helical" evidence="1">
    <location>
        <begin position="33"/>
        <end position="54"/>
    </location>
</feature>
<gene>
    <name evidence="2" type="primary">ynbA</name>
    <name evidence="2" type="ORF">GCM10010946_08230</name>
</gene>
<dbReference type="InterPro" id="IPR000462">
    <property type="entry name" value="CDP-OH_P_trans"/>
</dbReference>
<dbReference type="RefSeq" id="WP_189355719.1">
    <property type="nucleotide sequence ID" value="NZ_BMYU01000001.1"/>
</dbReference>
<keyword evidence="3" id="KW-1185">Reference proteome</keyword>
<feature type="transmembrane region" description="Helical" evidence="1">
    <location>
        <begin position="60"/>
        <end position="79"/>
    </location>
</feature>
<protein>
    <submittedName>
        <fullName evidence="2">Membrane protein</fullName>
    </submittedName>
</protein>
<evidence type="ECO:0000256" key="1">
    <source>
        <dbReference type="SAM" id="Phobius"/>
    </source>
</evidence>
<accession>A0ABQ2XTA2</accession>
<reference evidence="3" key="1">
    <citation type="journal article" date="2019" name="Int. J. Syst. Evol. Microbiol.">
        <title>The Global Catalogue of Microorganisms (GCM) 10K type strain sequencing project: providing services to taxonomists for standard genome sequencing and annotation.</title>
        <authorList>
            <consortium name="The Broad Institute Genomics Platform"/>
            <consortium name="The Broad Institute Genome Sequencing Center for Infectious Disease"/>
            <person name="Wu L."/>
            <person name="Ma J."/>
        </authorList>
    </citation>
    <scope>NUCLEOTIDE SEQUENCE [LARGE SCALE GENOMIC DNA]</scope>
    <source>
        <strain evidence="3">KCTC 23917</strain>
    </source>
</reference>
<dbReference type="InterPro" id="IPR043130">
    <property type="entry name" value="CDP-OH_PTrfase_TM_dom"/>
</dbReference>
<keyword evidence="1" id="KW-0472">Membrane</keyword>
<feature type="transmembrane region" description="Helical" evidence="1">
    <location>
        <begin position="116"/>
        <end position="139"/>
    </location>
</feature>
<evidence type="ECO:0000313" key="2">
    <source>
        <dbReference type="EMBL" id="GGX33175.1"/>
    </source>
</evidence>
<name>A0ABQ2XTA2_9BURK</name>
<organism evidence="2 3">
    <name type="scientific">Undibacterium squillarum</name>
    <dbReference type="NCBI Taxonomy" id="1131567"/>
    <lineage>
        <taxon>Bacteria</taxon>
        <taxon>Pseudomonadati</taxon>
        <taxon>Pseudomonadota</taxon>
        <taxon>Betaproteobacteria</taxon>
        <taxon>Burkholderiales</taxon>
        <taxon>Oxalobacteraceae</taxon>
        <taxon>Undibacterium</taxon>
    </lineage>
</organism>
<keyword evidence="1" id="KW-1133">Transmembrane helix</keyword>
<dbReference type="Pfam" id="PF01066">
    <property type="entry name" value="CDP-OH_P_transf"/>
    <property type="match status" value="1"/>
</dbReference>